<evidence type="ECO:0000256" key="2">
    <source>
        <dbReference type="ARBA" id="ARBA00006824"/>
    </source>
</evidence>
<evidence type="ECO:0000313" key="14">
    <source>
        <dbReference type="Proteomes" id="UP000215305"/>
    </source>
</evidence>
<feature type="transmembrane region" description="Helical" evidence="11">
    <location>
        <begin position="587"/>
        <end position="608"/>
    </location>
</feature>
<dbReference type="Pfam" id="PF04117">
    <property type="entry name" value="Mpv17_PMP22"/>
    <property type="match status" value="1"/>
</dbReference>
<dbReference type="VEuPathDB" id="FungiDB:CDV56_103980"/>
<dbReference type="GO" id="GO:0016020">
    <property type="term" value="C:membrane"/>
    <property type="evidence" value="ECO:0007669"/>
    <property type="project" value="UniProtKB-SubCell"/>
</dbReference>
<keyword evidence="6 11" id="KW-1133">Transmembrane helix</keyword>
<feature type="domain" description="Rieske" evidence="12">
    <location>
        <begin position="105"/>
        <end position="191"/>
    </location>
</feature>
<evidence type="ECO:0000256" key="6">
    <source>
        <dbReference type="ARBA" id="ARBA00022989"/>
    </source>
</evidence>
<dbReference type="GeneID" id="38125954"/>
<dbReference type="Proteomes" id="UP000215305">
    <property type="component" value="Unassembled WGS sequence"/>
</dbReference>
<dbReference type="CDD" id="cd03469">
    <property type="entry name" value="Rieske_RO_Alpha_N"/>
    <property type="match status" value="1"/>
</dbReference>
<keyword evidence="3 11" id="KW-0812">Transmembrane</keyword>
<evidence type="ECO:0000256" key="1">
    <source>
        <dbReference type="ARBA" id="ARBA00004141"/>
    </source>
</evidence>
<evidence type="ECO:0000256" key="3">
    <source>
        <dbReference type="ARBA" id="ARBA00022692"/>
    </source>
</evidence>
<dbReference type="AlphaFoldDB" id="A0A397G8S7"/>
<dbReference type="InterPro" id="IPR036922">
    <property type="entry name" value="Rieske_2Fe-2S_sf"/>
</dbReference>
<gene>
    <name evidence="13" type="ORF">CDV56_103980</name>
</gene>
<evidence type="ECO:0000313" key="13">
    <source>
        <dbReference type="EMBL" id="RHZ46977.1"/>
    </source>
</evidence>
<sequence length="634" mass="71008">MLQRLPDPAGVTIEETAERIAMEALISPTPILVALLTAIVFLCRAWPRGIYSKTQFNGQSEPFTQVSRANDTQVVSKESDFPENWLSSDNIFKLERRAVFSKSWLYLSHRSQFTKAGDYRSFEVAGFPIFLILGKDGEIRAFHNVCRHRAYTITNKECGSSIVLGCRYHGWSYNTKGELIKAPRFDNVPGFDRSQNGLFAIHVQQSTGGFIFVNLEADASGETLETDCLNDFVERNGVMAQSRWIGGRAIEGGFNWKMAVVSEKQFGTAAILSELAPLVRSSLFVRMKHYLDGKAAGDSDILIFPNASFHTIKDTKYWYSLSFHPASERKTLIRYDLYCFQNTDGDVKSQLVSDMLIEMITEQVTELESQYQLQARGAEDVSQGDVITTTTDGRDFLFRLGDSNLQKMILEQLKRHTKLEKLQGTEVHPAMRQPRMTPKSQQADRHMALPPIATATLQAALVNAGSNFLAQGIKAWRDQTPFELDLQALFQFTTCAFVLSPLTFIWLEGLESRLPGFSEDATVTKSTTEKNGAKQGKQKLNVKNTVAKVVIDQTVGGAINTVAFIMTMGLLRGRDFEVIKAQIQNDFWPIMLAGFKLWPFVSILNFTVVPADKRLLVGSLFGVIWAVYLSLMSG</sequence>
<dbReference type="RefSeq" id="XP_026611366.1">
    <property type="nucleotide sequence ID" value="XM_026757599.1"/>
</dbReference>
<dbReference type="Pfam" id="PF00355">
    <property type="entry name" value="Rieske"/>
    <property type="match status" value="1"/>
</dbReference>
<keyword evidence="8" id="KW-0408">Iron</keyword>
<keyword evidence="5" id="KW-0479">Metal-binding</keyword>
<protein>
    <recommendedName>
        <fullName evidence="12">Rieske domain-containing protein</fullName>
    </recommendedName>
</protein>
<evidence type="ECO:0000256" key="7">
    <source>
        <dbReference type="ARBA" id="ARBA00023002"/>
    </source>
</evidence>
<keyword evidence="10 11" id="KW-0472">Membrane</keyword>
<comment type="subcellular location">
    <subcellularLocation>
        <location evidence="1">Membrane</location>
        <topology evidence="1">Multi-pass membrane protein</topology>
    </subcellularLocation>
</comment>
<dbReference type="InterPro" id="IPR017941">
    <property type="entry name" value="Rieske_2Fe-2S"/>
</dbReference>
<accession>A0A397G8S7</accession>
<evidence type="ECO:0000256" key="10">
    <source>
        <dbReference type="ARBA" id="ARBA00023136"/>
    </source>
</evidence>
<evidence type="ECO:0000256" key="11">
    <source>
        <dbReference type="SAM" id="Phobius"/>
    </source>
</evidence>
<organism evidence="13 14">
    <name type="scientific">Aspergillus thermomutatus</name>
    <name type="common">Neosartorya pseudofischeri</name>
    <dbReference type="NCBI Taxonomy" id="41047"/>
    <lineage>
        <taxon>Eukaryota</taxon>
        <taxon>Fungi</taxon>
        <taxon>Dikarya</taxon>
        <taxon>Ascomycota</taxon>
        <taxon>Pezizomycotina</taxon>
        <taxon>Eurotiomycetes</taxon>
        <taxon>Eurotiomycetidae</taxon>
        <taxon>Eurotiales</taxon>
        <taxon>Aspergillaceae</taxon>
        <taxon>Aspergillus</taxon>
        <taxon>Aspergillus subgen. Fumigati</taxon>
    </lineage>
</organism>
<feature type="transmembrane region" description="Helical" evidence="11">
    <location>
        <begin position="615"/>
        <end position="633"/>
    </location>
</feature>
<name>A0A397G8S7_ASPTH</name>
<dbReference type="GO" id="GO:0051537">
    <property type="term" value="F:2 iron, 2 sulfur cluster binding"/>
    <property type="evidence" value="ECO:0007669"/>
    <property type="project" value="UniProtKB-KW"/>
</dbReference>
<proteinExistence type="inferred from homology"/>
<comment type="caution">
    <text evidence="13">The sequence shown here is derived from an EMBL/GenBank/DDBJ whole genome shotgun (WGS) entry which is preliminary data.</text>
</comment>
<dbReference type="InterPro" id="IPR007248">
    <property type="entry name" value="Mpv17_PMP22"/>
</dbReference>
<comment type="similarity">
    <text evidence="2">Belongs to the peroxisomal membrane protein PXMP2/4 family.</text>
</comment>
<dbReference type="PANTHER" id="PTHR43756">
    <property type="entry name" value="CHOLINE MONOOXYGENASE, CHLOROPLASTIC"/>
    <property type="match status" value="1"/>
</dbReference>
<dbReference type="EMBL" id="NKHU02000235">
    <property type="protein sequence ID" value="RHZ46977.1"/>
    <property type="molecule type" value="Genomic_DNA"/>
</dbReference>
<dbReference type="OrthoDB" id="426882at2759"/>
<dbReference type="GO" id="GO:0016491">
    <property type="term" value="F:oxidoreductase activity"/>
    <property type="evidence" value="ECO:0007669"/>
    <property type="project" value="UniProtKB-KW"/>
</dbReference>
<dbReference type="Gene3D" id="2.102.10.10">
    <property type="entry name" value="Rieske [2Fe-2S] iron-sulphur domain"/>
    <property type="match status" value="1"/>
</dbReference>
<dbReference type="InterPro" id="IPR001663">
    <property type="entry name" value="Rng_hydr_dOase-A"/>
</dbReference>
<dbReference type="SUPFAM" id="SSF50022">
    <property type="entry name" value="ISP domain"/>
    <property type="match status" value="1"/>
</dbReference>
<keyword evidence="7" id="KW-0560">Oxidoreductase</keyword>
<dbReference type="PRINTS" id="PR00090">
    <property type="entry name" value="RNGDIOXGNASE"/>
</dbReference>
<evidence type="ECO:0000256" key="8">
    <source>
        <dbReference type="ARBA" id="ARBA00023004"/>
    </source>
</evidence>
<keyword evidence="9" id="KW-0411">Iron-sulfur</keyword>
<dbReference type="PROSITE" id="PS51296">
    <property type="entry name" value="RIESKE"/>
    <property type="match status" value="1"/>
</dbReference>
<dbReference type="STRING" id="41047.A0A397G8S7"/>
<evidence type="ECO:0000256" key="9">
    <source>
        <dbReference type="ARBA" id="ARBA00023014"/>
    </source>
</evidence>
<keyword evidence="14" id="KW-1185">Reference proteome</keyword>
<reference evidence="13" key="1">
    <citation type="submission" date="2018-08" db="EMBL/GenBank/DDBJ databases">
        <title>Draft genome sequence of azole-resistant Aspergillus thermomutatus (Neosartorya pseudofischeri) strain HMR AF 39, isolated from a human nasal aspirate.</title>
        <authorList>
            <person name="Parent-Michaud M."/>
            <person name="Dufresne P.J."/>
            <person name="Fournier E."/>
            <person name="Martineau C."/>
            <person name="Moreira S."/>
            <person name="Perkins V."/>
            <person name="De Repentigny L."/>
            <person name="Dufresne S.F."/>
        </authorList>
    </citation>
    <scope>NUCLEOTIDE SEQUENCE [LARGE SCALE GENOMIC DNA]</scope>
    <source>
        <strain evidence="13">HMR AF 39</strain>
    </source>
</reference>
<evidence type="ECO:0000259" key="12">
    <source>
        <dbReference type="PROSITE" id="PS51296"/>
    </source>
</evidence>
<evidence type="ECO:0000256" key="4">
    <source>
        <dbReference type="ARBA" id="ARBA00022714"/>
    </source>
</evidence>
<keyword evidence="4" id="KW-0001">2Fe-2S</keyword>
<dbReference type="PANTHER" id="PTHR43756:SF6">
    <property type="entry name" value="CLUSTER-BINDING PROTEIN, PUTATIVE (AFU_ORTHOLOGUE AFUA_6G03920)-RELATED"/>
    <property type="match status" value="1"/>
</dbReference>
<evidence type="ECO:0000256" key="5">
    <source>
        <dbReference type="ARBA" id="ARBA00022723"/>
    </source>
</evidence>
<feature type="transmembrane region" description="Helical" evidence="11">
    <location>
        <begin position="20"/>
        <end position="43"/>
    </location>
</feature>
<dbReference type="GO" id="GO:0046872">
    <property type="term" value="F:metal ion binding"/>
    <property type="evidence" value="ECO:0007669"/>
    <property type="project" value="UniProtKB-KW"/>
</dbReference>